<organism evidence="1 2">
    <name type="scientific">Bifidobacterium longum subsp. longum 1-6B</name>
    <dbReference type="NCBI Taxonomy" id="1161744"/>
    <lineage>
        <taxon>Bacteria</taxon>
        <taxon>Bacillati</taxon>
        <taxon>Actinomycetota</taxon>
        <taxon>Actinomycetes</taxon>
        <taxon>Bifidobacteriales</taxon>
        <taxon>Bifidobacteriaceae</taxon>
        <taxon>Bifidobacterium</taxon>
    </lineage>
</organism>
<sequence>MAQGNKIIGRDRFKELVYAQAFREHRHFYAFLYGEQMCVFRSRRRRDRFVHLFCEDGIERARALDCRKARRIMVETAWELHEGFRTKWGPKSRALRLAPTYKLCRIYAHRYPDRVSTRH</sequence>
<name>A0AA87LQX8_BIFLL</name>
<evidence type="ECO:0000313" key="2">
    <source>
        <dbReference type="Proteomes" id="UP000006410"/>
    </source>
</evidence>
<comment type="caution">
    <text evidence="1">The sequence shown here is derived from an EMBL/GenBank/DDBJ whole genome shotgun (WGS) entry which is preliminary data.</text>
</comment>
<gene>
    <name evidence="1" type="ORF">HMPREF1313_1392</name>
</gene>
<dbReference type="RefSeq" id="WP_007054980.1">
    <property type="nucleotide sequence ID" value="NZ_AJTF01000007.1"/>
</dbReference>
<evidence type="ECO:0000313" key="1">
    <source>
        <dbReference type="EMBL" id="EIJ28680.1"/>
    </source>
</evidence>
<dbReference type="Proteomes" id="UP000006410">
    <property type="component" value="Unassembled WGS sequence"/>
</dbReference>
<dbReference type="EMBL" id="AJTF01000007">
    <property type="protein sequence ID" value="EIJ28680.1"/>
    <property type="molecule type" value="Genomic_DNA"/>
</dbReference>
<accession>A0AA87LQX8</accession>
<reference evidence="1 2" key="1">
    <citation type="journal article" date="2013" name="Genome Announc.">
        <title>Draft Genome Sequences of Two Pairs of Human Intestinal Bifidobacterium longum subsp. longum Strains, 44B and 1-6B and 35B and 2-2B, Consecutively Isolated from Two Children after a 5-Year Time Period.</title>
        <authorList>
            <person name="Shkoporov A.N."/>
            <person name="Efimov B.A."/>
            <person name="Khokhlova E.V."/>
            <person name="Chaplin A.V."/>
            <person name="Kafarskaya L.I."/>
            <person name="Durkin A.S."/>
            <person name="McCorrison J."/>
            <person name="Torralba M."/>
            <person name="Gillis M."/>
            <person name="Sutton G."/>
            <person name="Weibel D.B."/>
            <person name="Nelson K.E."/>
            <person name="Smeianov V.V."/>
        </authorList>
    </citation>
    <scope>NUCLEOTIDE SEQUENCE [LARGE SCALE GENOMIC DNA]</scope>
    <source>
        <strain evidence="1 2">1-6B</strain>
    </source>
</reference>
<proteinExistence type="predicted"/>
<protein>
    <submittedName>
        <fullName evidence="1">Uncharacterized protein</fullName>
    </submittedName>
</protein>
<dbReference type="AlphaFoldDB" id="A0AA87LQX8"/>